<dbReference type="Pfam" id="PF07047">
    <property type="entry name" value="OPA3"/>
    <property type="match status" value="1"/>
</dbReference>
<dbReference type="Proteomes" id="UP000436088">
    <property type="component" value="Unassembled WGS sequence"/>
</dbReference>
<accession>A0A6A2YG93</accession>
<dbReference type="GO" id="GO:0005739">
    <property type="term" value="C:mitochondrion"/>
    <property type="evidence" value="ECO:0007669"/>
    <property type="project" value="TreeGrafter"/>
</dbReference>
<dbReference type="GO" id="GO:0019216">
    <property type="term" value="P:regulation of lipid metabolic process"/>
    <property type="evidence" value="ECO:0007669"/>
    <property type="project" value="TreeGrafter"/>
</dbReference>
<dbReference type="OrthoDB" id="2129069at2759"/>
<gene>
    <name evidence="2" type="ORF">F3Y22_tig00111832pilonHSYRG00125</name>
</gene>
<organism evidence="2 3">
    <name type="scientific">Hibiscus syriacus</name>
    <name type="common">Rose of Sharon</name>
    <dbReference type="NCBI Taxonomy" id="106335"/>
    <lineage>
        <taxon>Eukaryota</taxon>
        <taxon>Viridiplantae</taxon>
        <taxon>Streptophyta</taxon>
        <taxon>Embryophyta</taxon>
        <taxon>Tracheophyta</taxon>
        <taxon>Spermatophyta</taxon>
        <taxon>Magnoliopsida</taxon>
        <taxon>eudicotyledons</taxon>
        <taxon>Gunneridae</taxon>
        <taxon>Pentapetalae</taxon>
        <taxon>rosids</taxon>
        <taxon>malvids</taxon>
        <taxon>Malvales</taxon>
        <taxon>Malvaceae</taxon>
        <taxon>Malvoideae</taxon>
        <taxon>Hibiscus</taxon>
    </lineage>
</organism>
<dbReference type="InterPro" id="IPR010754">
    <property type="entry name" value="OPA3-like"/>
</dbReference>
<name>A0A6A2YG93_HIBSY</name>
<dbReference type="EMBL" id="VEPZ02001439">
    <property type="protein sequence ID" value="KAE8673004.1"/>
    <property type="molecule type" value="Genomic_DNA"/>
</dbReference>
<feature type="coiled-coil region" evidence="1">
    <location>
        <begin position="99"/>
        <end position="143"/>
    </location>
</feature>
<protein>
    <submittedName>
        <fullName evidence="2">Acyl-CoA oxidase 3 isoform 1</fullName>
    </submittedName>
</protein>
<dbReference type="PANTHER" id="PTHR12499:SF22">
    <property type="entry name" value="OS02G0312500 PROTEIN"/>
    <property type="match status" value="1"/>
</dbReference>
<keyword evidence="3" id="KW-1185">Reference proteome</keyword>
<evidence type="ECO:0000313" key="2">
    <source>
        <dbReference type="EMBL" id="KAE8673004.1"/>
    </source>
</evidence>
<evidence type="ECO:0000256" key="1">
    <source>
        <dbReference type="SAM" id="Coils"/>
    </source>
</evidence>
<dbReference type="AlphaFoldDB" id="A0A6A2YG93"/>
<sequence>MILPVVKLGTLALKTACKPIASRLKKEAGLHPRFRQLIINIAQANHRFTTNMQRRIYGRATDVAIRPMDEEKAVQAAADLLGELFVFTVAGAAVIFEVQRSSRSEARKEEQRKQELEAMKQKDEDLAREVELLKQKIEDLEQLARGRGLAGLFHTRHTHGAEGVKAKPSLIIPGAKLESEFQRKN</sequence>
<proteinExistence type="predicted"/>
<comment type="caution">
    <text evidence="2">The sequence shown here is derived from an EMBL/GenBank/DDBJ whole genome shotgun (WGS) entry which is preliminary data.</text>
</comment>
<evidence type="ECO:0000313" key="3">
    <source>
        <dbReference type="Proteomes" id="UP000436088"/>
    </source>
</evidence>
<dbReference type="PANTHER" id="PTHR12499">
    <property type="entry name" value="OPTIC ATROPHY 3 PROTEIN OPA3"/>
    <property type="match status" value="1"/>
</dbReference>
<keyword evidence="1" id="KW-0175">Coiled coil</keyword>
<reference evidence="2" key="1">
    <citation type="submission" date="2019-09" db="EMBL/GenBank/DDBJ databases">
        <title>Draft genome information of white flower Hibiscus syriacus.</title>
        <authorList>
            <person name="Kim Y.-M."/>
        </authorList>
    </citation>
    <scope>NUCLEOTIDE SEQUENCE [LARGE SCALE GENOMIC DNA]</scope>
    <source>
        <strain evidence="2">YM2019G1</strain>
    </source>
</reference>